<dbReference type="Gene3D" id="3.40.50.720">
    <property type="entry name" value="NAD(P)-binding Rossmann-like Domain"/>
    <property type="match status" value="1"/>
</dbReference>
<gene>
    <name evidence="2" type="ORF">PS833_06507</name>
</gene>
<evidence type="ECO:0000256" key="1">
    <source>
        <dbReference type="ARBA" id="ARBA00008903"/>
    </source>
</evidence>
<dbReference type="EMBL" id="CABVHU010000031">
    <property type="protein sequence ID" value="VVO44852.1"/>
    <property type="molecule type" value="Genomic_DNA"/>
</dbReference>
<dbReference type="SUPFAM" id="SSF51735">
    <property type="entry name" value="NAD(P)-binding Rossmann-fold domains"/>
    <property type="match status" value="1"/>
</dbReference>
<sequence length="312" mass="33353">MKLVSAEQINAVLDWPGVLGALRQVHLGARPFIDDYLLGDSEYGLFSRGVILPGFGAGVKIASICPGNLKATLPLPVEQAAFVVIDEHTKAIVAICDGPAITAWKTAGDSALAGERLSRQDSSNLLVLGAGPVARALTEAYLHIRPGIRKVMLWNRTSSKLESFAAQLRARRIDVTLVCDLDEAVGHADIIASATASTIPLIKGRLVQPGTHVDLVGGFRSDMQEADAQLVGSARLYVDDRKGALNSGDFQIPLRAGVISEESIQADLFEICQSRAALRQPEDITLYKNTGGAHLDLTVCQYVLRHLASKVG</sequence>
<dbReference type="GO" id="GO:0005737">
    <property type="term" value="C:cytoplasm"/>
    <property type="evidence" value="ECO:0007669"/>
    <property type="project" value="TreeGrafter"/>
</dbReference>
<dbReference type="FunFam" id="3.40.50.720:FF:000311">
    <property type="entry name" value="Ornithine cyclodeaminase"/>
    <property type="match status" value="1"/>
</dbReference>
<dbReference type="InterPro" id="IPR036291">
    <property type="entry name" value="NAD(P)-bd_dom_sf"/>
</dbReference>
<evidence type="ECO:0000313" key="2">
    <source>
        <dbReference type="EMBL" id="VVO44852.1"/>
    </source>
</evidence>
<proteinExistence type="inferred from homology"/>
<dbReference type="Gene3D" id="3.30.1780.10">
    <property type="entry name" value="ornithine cyclodeaminase, domain 1"/>
    <property type="match status" value="1"/>
</dbReference>
<comment type="similarity">
    <text evidence="1">Belongs to the ornithine cyclodeaminase/mu-crystallin family.</text>
</comment>
<dbReference type="EC" id="1.5.1.49" evidence="2"/>
<accession>A0A5E7G216</accession>
<dbReference type="Proteomes" id="UP000409037">
    <property type="component" value="Unassembled WGS sequence"/>
</dbReference>
<name>A0A5E7G216_PSEFL</name>
<dbReference type="Pfam" id="PF02423">
    <property type="entry name" value="OCD_Mu_crystall"/>
    <property type="match status" value="1"/>
</dbReference>
<dbReference type="OrthoDB" id="9809203at2"/>
<organism evidence="2 3">
    <name type="scientific">Pseudomonas fluorescens</name>
    <dbReference type="NCBI Taxonomy" id="294"/>
    <lineage>
        <taxon>Bacteria</taxon>
        <taxon>Pseudomonadati</taxon>
        <taxon>Pseudomonadota</taxon>
        <taxon>Gammaproteobacteria</taxon>
        <taxon>Pseudomonadales</taxon>
        <taxon>Pseudomonadaceae</taxon>
        <taxon>Pseudomonas</taxon>
    </lineage>
</organism>
<dbReference type="PIRSF" id="PIRSF001439">
    <property type="entry name" value="CryM"/>
    <property type="match status" value="1"/>
</dbReference>
<dbReference type="PANTHER" id="PTHR13812">
    <property type="entry name" value="KETIMINE REDUCTASE MU-CRYSTALLIN"/>
    <property type="match status" value="1"/>
</dbReference>
<dbReference type="InterPro" id="IPR003462">
    <property type="entry name" value="ODC_Mu_crystall"/>
</dbReference>
<reference evidence="2 3" key="1">
    <citation type="submission" date="2019-09" db="EMBL/GenBank/DDBJ databases">
        <authorList>
            <person name="Chandra G."/>
            <person name="Truman W A."/>
        </authorList>
    </citation>
    <scope>NUCLEOTIDE SEQUENCE [LARGE SCALE GENOMIC DNA]</scope>
    <source>
        <strain evidence="2">PS833</strain>
    </source>
</reference>
<dbReference type="AlphaFoldDB" id="A0A5E7G216"/>
<dbReference type="GO" id="GO:0016491">
    <property type="term" value="F:oxidoreductase activity"/>
    <property type="evidence" value="ECO:0007669"/>
    <property type="project" value="UniProtKB-KW"/>
</dbReference>
<dbReference type="PANTHER" id="PTHR13812:SF19">
    <property type="entry name" value="KETIMINE REDUCTASE MU-CRYSTALLIN"/>
    <property type="match status" value="1"/>
</dbReference>
<protein>
    <submittedName>
        <fullName evidence="2">Delta(1)-pyrroline-2-carboxylate reductase</fullName>
        <ecNumber evidence="2">1.5.1.49</ecNumber>
    </submittedName>
</protein>
<keyword evidence="2" id="KW-0560">Oxidoreductase</keyword>
<dbReference type="InterPro" id="IPR023401">
    <property type="entry name" value="ODC_N"/>
</dbReference>
<dbReference type="GO" id="GO:0019752">
    <property type="term" value="P:carboxylic acid metabolic process"/>
    <property type="evidence" value="ECO:0007669"/>
    <property type="project" value="UniProtKB-ARBA"/>
</dbReference>
<evidence type="ECO:0000313" key="3">
    <source>
        <dbReference type="Proteomes" id="UP000409037"/>
    </source>
</evidence>
<dbReference type="RefSeq" id="WP_150801478.1">
    <property type="nucleotide sequence ID" value="NZ_CABVHU010000031.1"/>
</dbReference>